<dbReference type="GO" id="GO:0005886">
    <property type="term" value="C:plasma membrane"/>
    <property type="evidence" value="ECO:0007669"/>
    <property type="project" value="UniProtKB-SubCell"/>
</dbReference>
<dbReference type="RefSeq" id="WP_258877215.1">
    <property type="nucleotide sequence ID" value="NZ_CP048914.1"/>
</dbReference>
<gene>
    <name evidence="7" type="ORF">G4Z02_06515</name>
</gene>
<keyword evidence="2" id="KW-1003">Cell membrane</keyword>
<feature type="transmembrane region" description="Helical" evidence="6">
    <location>
        <begin position="97"/>
        <end position="117"/>
    </location>
</feature>
<feature type="transmembrane region" description="Helical" evidence="6">
    <location>
        <begin position="7"/>
        <end position="28"/>
    </location>
</feature>
<evidence type="ECO:0000256" key="3">
    <source>
        <dbReference type="ARBA" id="ARBA00022692"/>
    </source>
</evidence>
<evidence type="ECO:0008006" key="9">
    <source>
        <dbReference type="Google" id="ProtNLM"/>
    </source>
</evidence>
<proteinExistence type="predicted"/>
<keyword evidence="4 6" id="KW-1133">Transmembrane helix</keyword>
<feature type="transmembrane region" description="Helical" evidence="6">
    <location>
        <begin position="34"/>
        <end position="53"/>
    </location>
</feature>
<evidence type="ECO:0000256" key="6">
    <source>
        <dbReference type="SAM" id="Phobius"/>
    </source>
</evidence>
<feature type="transmembrane region" description="Helical" evidence="6">
    <location>
        <begin position="74"/>
        <end position="91"/>
    </location>
</feature>
<reference evidence="7 8" key="1">
    <citation type="submission" date="2020-02" db="EMBL/GenBank/DDBJ databases">
        <authorList>
            <person name="Zheng R.K."/>
            <person name="Sun C.M."/>
        </authorList>
    </citation>
    <scope>NUCLEOTIDE SEQUENCE [LARGE SCALE GENOMIC DNA]</scope>
    <source>
        <strain evidence="8">zrk13</strain>
    </source>
</reference>
<dbReference type="AlphaFoldDB" id="A0A7L7KRH1"/>
<comment type="subcellular location">
    <subcellularLocation>
        <location evidence="1">Cell membrane</location>
        <topology evidence="1">Multi-pass membrane protein</topology>
    </subcellularLocation>
</comment>
<dbReference type="InterPro" id="IPR005598">
    <property type="entry name" value="ATP_synth_I"/>
</dbReference>
<keyword evidence="3 6" id="KW-0812">Transmembrane</keyword>
<sequence length="124" mass="13916">MNDNSNAFIKAFPITWVVTGVVAVLLYFVVSDMWAYSFVLGSATSLMMMSMMYKTTKKILDEQAKDASKRVVRNYIFRYLFYAIILVAVGLSDTLIIVATAIGLLTFKVSIYIALFLEKRGGTE</sequence>
<dbReference type="Pfam" id="PF03899">
    <property type="entry name" value="ATP-synt_I"/>
    <property type="match status" value="1"/>
</dbReference>
<keyword evidence="5 6" id="KW-0472">Membrane</keyword>
<evidence type="ECO:0000256" key="2">
    <source>
        <dbReference type="ARBA" id="ARBA00022475"/>
    </source>
</evidence>
<accession>A0A7L7KRH1</accession>
<dbReference type="Proteomes" id="UP000514720">
    <property type="component" value="Chromosome"/>
</dbReference>
<evidence type="ECO:0000256" key="5">
    <source>
        <dbReference type="ARBA" id="ARBA00023136"/>
    </source>
</evidence>
<evidence type="ECO:0000313" key="8">
    <source>
        <dbReference type="Proteomes" id="UP000514720"/>
    </source>
</evidence>
<name>A0A7L7KRH1_9MOLU</name>
<evidence type="ECO:0000256" key="1">
    <source>
        <dbReference type="ARBA" id="ARBA00004651"/>
    </source>
</evidence>
<dbReference type="KEGG" id="xcl:G4Z02_06515"/>
<protein>
    <recommendedName>
        <fullName evidence="9">ATP synthase subunit I</fullName>
    </recommendedName>
</protein>
<evidence type="ECO:0000256" key="4">
    <source>
        <dbReference type="ARBA" id="ARBA00022989"/>
    </source>
</evidence>
<dbReference type="EMBL" id="CP048914">
    <property type="protein sequence ID" value="QMS85421.1"/>
    <property type="molecule type" value="Genomic_DNA"/>
</dbReference>
<evidence type="ECO:0000313" key="7">
    <source>
        <dbReference type="EMBL" id="QMS85421.1"/>
    </source>
</evidence>
<organism evidence="7 8">
    <name type="scientific">Candidatus Xianfuyuplasma coldseepsis</name>
    <dbReference type="NCBI Taxonomy" id="2782163"/>
    <lineage>
        <taxon>Bacteria</taxon>
        <taxon>Bacillati</taxon>
        <taxon>Mycoplasmatota</taxon>
        <taxon>Mollicutes</taxon>
        <taxon>Candidatus Izemoplasmatales</taxon>
        <taxon>Candidatus Izemoplasmataceae</taxon>
        <taxon>Candidatus Xianfuyuplasma</taxon>
    </lineage>
</organism>
<keyword evidence="8" id="KW-1185">Reference proteome</keyword>